<accession>A0A814RZR3</accession>
<sequence length="105" mass="12083">MVSEPLYSIFRPLIIEKELINVFLSGNSSPKSKSKTNSFTFTRITNSLSKLTRMEKAEINNIKQWLIVEFLKYVLFDKGLSRAIDIAILVKLDQNLTILPKYSTK</sequence>
<evidence type="ECO:0000313" key="2">
    <source>
        <dbReference type="Proteomes" id="UP000663879"/>
    </source>
</evidence>
<keyword evidence="2" id="KW-1185">Reference proteome</keyword>
<dbReference type="Proteomes" id="UP000663879">
    <property type="component" value="Unassembled WGS sequence"/>
</dbReference>
<dbReference type="AlphaFoldDB" id="A0A814RZR3"/>
<name>A0A814RZR3_9BILA</name>
<gene>
    <name evidence="1" type="ORF">OXX778_LOCUS22797</name>
</gene>
<protein>
    <submittedName>
        <fullName evidence="1">Uncharacterized protein</fullName>
    </submittedName>
</protein>
<organism evidence="1 2">
    <name type="scientific">Brachionus calyciflorus</name>
    <dbReference type="NCBI Taxonomy" id="104777"/>
    <lineage>
        <taxon>Eukaryota</taxon>
        <taxon>Metazoa</taxon>
        <taxon>Spiralia</taxon>
        <taxon>Gnathifera</taxon>
        <taxon>Rotifera</taxon>
        <taxon>Eurotatoria</taxon>
        <taxon>Monogononta</taxon>
        <taxon>Pseudotrocha</taxon>
        <taxon>Ploima</taxon>
        <taxon>Brachionidae</taxon>
        <taxon>Brachionus</taxon>
    </lineage>
</organism>
<comment type="caution">
    <text evidence="1">The sequence shown here is derived from an EMBL/GenBank/DDBJ whole genome shotgun (WGS) entry which is preliminary data.</text>
</comment>
<dbReference type="EMBL" id="CAJNOC010010302">
    <property type="protein sequence ID" value="CAF1138600.1"/>
    <property type="molecule type" value="Genomic_DNA"/>
</dbReference>
<reference evidence="1" key="1">
    <citation type="submission" date="2021-02" db="EMBL/GenBank/DDBJ databases">
        <authorList>
            <person name="Nowell W R."/>
        </authorList>
    </citation>
    <scope>NUCLEOTIDE SEQUENCE</scope>
    <source>
        <strain evidence="1">Ploen Becks lab</strain>
    </source>
</reference>
<evidence type="ECO:0000313" key="1">
    <source>
        <dbReference type="EMBL" id="CAF1138600.1"/>
    </source>
</evidence>
<proteinExistence type="predicted"/>